<reference evidence="1" key="2">
    <citation type="submission" date="2019-06" db="EMBL/GenBank/DDBJ databases">
        <title>Genomics analysis of Aphanomyces spp. identifies a new class of oomycete effector associated with host adaptation.</title>
        <authorList>
            <person name="Gaulin E."/>
        </authorList>
    </citation>
    <scope>NUCLEOTIDE SEQUENCE</scope>
    <source>
        <strain evidence="1">CBS 578.67</strain>
    </source>
</reference>
<dbReference type="InterPro" id="IPR005358">
    <property type="entry name" value="Puta_zinc/iron-chelating_dom"/>
</dbReference>
<dbReference type="PANTHER" id="PTHR35866:SF1">
    <property type="entry name" value="YKGJ FAMILY CYSTEINE CLUSTER PROTEIN"/>
    <property type="match status" value="1"/>
</dbReference>
<dbReference type="Proteomes" id="UP000332933">
    <property type="component" value="Unassembled WGS sequence"/>
</dbReference>
<evidence type="ECO:0000313" key="1">
    <source>
        <dbReference type="EMBL" id="KAF0688815.1"/>
    </source>
</evidence>
<organism evidence="2 3">
    <name type="scientific">Aphanomyces stellatus</name>
    <dbReference type="NCBI Taxonomy" id="120398"/>
    <lineage>
        <taxon>Eukaryota</taxon>
        <taxon>Sar</taxon>
        <taxon>Stramenopiles</taxon>
        <taxon>Oomycota</taxon>
        <taxon>Saprolegniomycetes</taxon>
        <taxon>Saprolegniales</taxon>
        <taxon>Verrucalvaceae</taxon>
        <taxon>Aphanomyces</taxon>
    </lineage>
</organism>
<dbReference type="EMBL" id="CAADRA010006673">
    <property type="protein sequence ID" value="VFT96337.1"/>
    <property type="molecule type" value="Genomic_DNA"/>
</dbReference>
<reference evidence="2 3" key="1">
    <citation type="submission" date="2019-03" db="EMBL/GenBank/DDBJ databases">
        <authorList>
            <person name="Gaulin E."/>
            <person name="Dumas B."/>
        </authorList>
    </citation>
    <scope>NUCLEOTIDE SEQUENCE [LARGE SCALE GENOMIC DNA]</scope>
    <source>
        <strain evidence="2">CBS 568.67</strain>
    </source>
</reference>
<protein>
    <submittedName>
        <fullName evidence="2">Aste57867_19637 protein</fullName>
    </submittedName>
</protein>
<keyword evidence="3" id="KW-1185">Reference proteome</keyword>
<dbReference type="Pfam" id="PF03692">
    <property type="entry name" value="CxxCxxCC"/>
    <property type="match status" value="1"/>
</dbReference>
<evidence type="ECO:0000313" key="2">
    <source>
        <dbReference type="EMBL" id="VFT96337.1"/>
    </source>
</evidence>
<dbReference type="EMBL" id="VJMH01006651">
    <property type="protein sequence ID" value="KAF0688815.1"/>
    <property type="molecule type" value="Genomic_DNA"/>
</dbReference>
<dbReference type="AlphaFoldDB" id="A0A485LD38"/>
<name>A0A485LD38_9STRA</name>
<gene>
    <name evidence="2" type="primary">Aste57867_19637</name>
    <name evidence="1" type="ORF">As57867_019572</name>
    <name evidence="2" type="ORF">ASTE57867_19637</name>
</gene>
<evidence type="ECO:0000313" key="3">
    <source>
        <dbReference type="Proteomes" id="UP000332933"/>
    </source>
</evidence>
<proteinExistence type="predicted"/>
<accession>A0A485LD38</accession>
<dbReference type="PANTHER" id="PTHR35866">
    <property type="entry name" value="PUTATIVE-RELATED"/>
    <property type="match status" value="1"/>
</dbReference>
<sequence>MKRHGGLGAPLFRAQFSSDTGSVAKTPWFKSGLSFKCTKCGNCCSGTKGTVRFLETEVDAMVAAVQAESVSAFLDKYARRQGRGAKTFYQLKQKRTADGFDCVFLDRKSLKGKAVCSLYDARPLQCRTWPFWPENVESRQTWEALKHGTKGGGCPGINKGPALPAADVMEQRDATTEWRLDVDKPWAKLK</sequence>
<dbReference type="OrthoDB" id="411785at2759"/>